<feature type="transmembrane region" description="Helical" evidence="7">
    <location>
        <begin position="581"/>
        <end position="601"/>
    </location>
</feature>
<dbReference type="AlphaFoldDB" id="A0A4R1NKA0"/>
<evidence type="ECO:0000256" key="1">
    <source>
        <dbReference type="ARBA" id="ARBA00004141"/>
    </source>
</evidence>
<evidence type="ECO:0000313" key="10">
    <source>
        <dbReference type="EMBL" id="TCL08644.1"/>
    </source>
</evidence>
<dbReference type="Proteomes" id="UP000295673">
    <property type="component" value="Unassembled WGS sequence"/>
</dbReference>
<dbReference type="InterPro" id="IPR001173">
    <property type="entry name" value="Glyco_trans_2-like"/>
</dbReference>
<evidence type="ECO:0000256" key="4">
    <source>
        <dbReference type="ARBA" id="ARBA00022692"/>
    </source>
</evidence>
<evidence type="ECO:0000259" key="8">
    <source>
        <dbReference type="Pfam" id="PF05157"/>
    </source>
</evidence>
<feature type="transmembrane region" description="Helical" evidence="7">
    <location>
        <begin position="549"/>
        <end position="569"/>
    </location>
</feature>
<comment type="caution">
    <text evidence="10">The sequence shown here is derived from an EMBL/GenBank/DDBJ whole genome shotgun (WGS) entry which is preliminary data.</text>
</comment>
<feature type="transmembrane region" description="Helical" evidence="7">
    <location>
        <begin position="191"/>
        <end position="211"/>
    </location>
</feature>
<proteinExistence type="predicted"/>
<accession>A0A4R1NKA0</accession>
<dbReference type="InterPro" id="IPR029044">
    <property type="entry name" value="Nucleotide-diphossugar_trans"/>
</dbReference>
<keyword evidence="6 7" id="KW-0472">Membrane</keyword>
<feature type="domain" description="Glycosyltransferase 2-like" evidence="9">
    <location>
        <begin position="342"/>
        <end position="534"/>
    </location>
</feature>
<evidence type="ECO:0000256" key="6">
    <source>
        <dbReference type="ARBA" id="ARBA00023136"/>
    </source>
</evidence>
<dbReference type="GO" id="GO:0016757">
    <property type="term" value="F:glycosyltransferase activity"/>
    <property type="evidence" value="ECO:0007669"/>
    <property type="project" value="UniProtKB-KW"/>
</dbReference>
<dbReference type="SUPFAM" id="SSF53448">
    <property type="entry name" value="Nucleotide-diphospho-sugar transferases"/>
    <property type="match status" value="1"/>
</dbReference>
<dbReference type="InterPro" id="IPR007831">
    <property type="entry name" value="T2SS_GspE_N"/>
</dbReference>
<dbReference type="EMBL" id="SMGR01000001">
    <property type="protein sequence ID" value="TCL08644.1"/>
    <property type="molecule type" value="Genomic_DNA"/>
</dbReference>
<evidence type="ECO:0000256" key="2">
    <source>
        <dbReference type="ARBA" id="ARBA00022676"/>
    </source>
</evidence>
<feature type="domain" description="Type II secretion system protein GspE N-terminal" evidence="8">
    <location>
        <begin position="80"/>
        <end position="164"/>
    </location>
</feature>
<dbReference type="GO" id="GO:0016020">
    <property type="term" value="C:membrane"/>
    <property type="evidence" value="ECO:0007669"/>
    <property type="project" value="UniProtKB-SubCell"/>
</dbReference>
<dbReference type="Gene3D" id="3.90.550.10">
    <property type="entry name" value="Spore Coat Polysaccharide Biosynthesis Protein SpsA, Chain A"/>
    <property type="match status" value="1"/>
</dbReference>
<dbReference type="RefSeq" id="WP_132858750.1">
    <property type="nucleotide sequence ID" value="NZ_SMGR01000001.1"/>
</dbReference>
<dbReference type="PANTHER" id="PTHR43867:SF2">
    <property type="entry name" value="CELLULOSE SYNTHASE CATALYTIC SUBUNIT A [UDP-FORMING]"/>
    <property type="match status" value="1"/>
</dbReference>
<keyword evidence="5 7" id="KW-1133">Transmembrane helix</keyword>
<sequence>MNGPRPDLAPRTWRRQAKSQDLPTLPLGRSLVERGWITPWQLFFALQRQNIWNATLPEILFSRGWLTPDRYWQLHAERTGMRLVDLDRLPPDPDLAMLLPPDFCLKNNVIPWRGLDGEVVLATGRPDHLTTLRERLPLHLSNAPLVIAPDGQINAAIERLMRLRLTMLAEYRPHPRYSSRGWDHRTMLQKIVFYTALITLAFAFLTAPDIILGIAVIWAIITLAAATSLRFASLAICALRPARAPPMSPKAPLPRISVIVPLFREKRIANALIRRLTRLTYPRALLDVVLVLEEHDHVTRQTIAHTKLPKWMRVVAVPAGSGVTTKPRALNYALDFCKGEIIGIWDAEDAPSPDQLDQVAAHFASAPRNVACLQGILDYYNPYTNWLSRCFSIEYAAWFRIYLPGLTHMGFAVPLGGTTLFLRRSALERIGGWDAHNVTEDADLGYRLARFGYQTRLIRTVTLEEANCQPVAWIRQRSRWLKGYMVTYLVHMRSPSRLWRDLGTRKFLGFHLVFLTTFSQFLLAPLLWLLWGATLGWQPDVPGMETVPAWLSVALILSTLSNVLSWGIAAKLSDRPGLIRWIPAMLAYFPLATIAAYKGLIELVVAPYYWDKTEHGKTFEATQVD</sequence>
<feature type="transmembrane region" description="Helical" evidence="7">
    <location>
        <begin position="507"/>
        <end position="529"/>
    </location>
</feature>
<dbReference type="InterPro" id="IPR037257">
    <property type="entry name" value="T2SS_E_N_sf"/>
</dbReference>
<evidence type="ECO:0000256" key="7">
    <source>
        <dbReference type="SAM" id="Phobius"/>
    </source>
</evidence>
<keyword evidence="3" id="KW-0808">Transferase</keyword>
<comment type="subcellular location">
    <subcellularLocation>
        <location evidence="1">Membrane</location>
        <topology evidence="1">Multi-pass membrane protein</topology>
    </subcellularLocation>
</comment>
<dbReference type="InterPro" id="IPR050321">
    <property type="entry name" value="Glycosyltr_2/OpgH_subfam"/>
</dbReference>
<keyword evidence="11" id="KW-1185">Reference proteome</keyword>
<reference evidence="10 11" key="1">
    <citation type="submission" date="2019-03" db="EMBL/GenBank/DDBJ databases">
        <title>Genomic Encyclopedia of Archaeal and Bacterial Type Strains, Phase II (KMG-II): from individual species to whole genera.</title>
        <authorList>
            <person name="Goeker M."/>
        </authorList>
    </citation>
    <scope>NUCLEOTIDE SEQUENCE [LARGE SCALE GENOMIC DNA]</scope>
    <source>
        <strain evidence="10 11">DSM 26433</strain>
    </source>
</reference>
<name>A0A4R1NKA0_9RHOB</name>
<dbReference type="Pfam" id="PF05157">
    <property type="entry name" value="MshEN"/>
    <property type="match status" value="1"/>
</dbReference>
<protein>
    <submittedName>
        <fullName evidence="10">Uncharacterized protein</fullName>
    </submittedName>
</protein>
<feature type="transmembrane region" description="Helical" evidence="7">
    <location>
        <begin position="217"/>
        <end position="239"/>
    </location>
</feature>
<keyword evidence="4 7" id="KW-0812">Transmembrane</keyword>
<dbReference type="SUPFAM" id="SSF160246">
    <property type="entry name" value="EspE N-terminal domain-like"/>
    <property type="match status" value="1"/>
</dbReference>
<keyword evidence="2" id="KW-0328">Glycosyltransferase</keyword>
<evidence type="ECO:0000259" key="9">
    <source>
        <dbReference type="Pfam" id="PF13632"/>
    </source>
</evidence>
<evidence type="ECO:0000256" key="5">
    <source>
        <dbReference type="ARBA" id="ARBA00022989"/>
    </source>
</evidence>
<gene>
    <name evidence="10" type="ORF">BXY66_0682</name>
</gene>
<evidence type="ECO:0000256" key="3">
    <source>
        <dbReference type="ARBA" id="ARBA00022679"/>
    </source>
</evidence>
<dbReference type="PANTHER" id="PTHR43867">
    <property type="entry name" value="CELLULOSE SYNTHASE CATALYTIC SUBUNIT A [UDP-FORMING]"/>
    <property type="match status" value="1"/>
</dbReference>
<dbReference type="OrthoDB" id="7431422at2"/>
<evidence type="ECO:0000313" key="11">
    <source>
        <dbReference type="Proteomes" id="UP000295673"/>
    </source>
</evidence>
<dbReference type="Pfam" id="PF13632">
    <property type="entry name" value="Glyco_trans_2_3"/>
    <property type="match status" value="1"/>
</dbReference>
<organism evidence="10 11">
    <name type="scientific">Shimia isoporae</name>
    <dbReference type="NCBI Taxonomy" id="647720"/>
    <lineage>
        <taxon>Bacteria</taxon>
        <taxon>Pseudomonadati</taxon>
        <taxon>Pseudomonadota</taxon>
        <taxon>Alphaproteobacteria</taxon>
        <taxon>Rhodobacterales</taxon>
        <taxon>Roseobacteraceae</taxon>
    </lineage>
</organism>